<dbReference type="RefSeq" id="WP_342351866.1">
    <property type="nucleotide sequence ID" value="NZ_FXAZ01000006.1"/>
</dbReference>
<dbReference type="SMART" id="SM00796">
    <property type="entry name" value="AHS1"/>
    <property type="match status" value="1"/>
</dbReference>
<dbReference type="AlphaFoldDB" id="A0A1X7LQB6"/>
<dbReference type="PANTHER" id="PTHR34698">
    <property type="entry name" value="5-OXOPROLINASE SUBUNIT B"/>
    <property type="match status" value="1"/>
</dbReference>
<proteinExistence type="predicted"/>
<dbReference type="InterPro" id="IPR029000">
    <property type="entry name" value="Cyclophilin-like_dom_sf"/>
</dbReference>
<dbReference type="GO" id="GO:0005524">
    <property type="term" value="F:ATP binding"/>
    <property type="evidence" value="ECO:0007669"/>
    <property type="project" value="UniProtKB-KW"/>
</dbReference>
<dbReference type="EMBL" id="FXAZ01000006">
    <property type="protein sequence ID" value="SMG55513.1"/>
    <property type="molecule type" value="Genomic_DNA"/>
</dbReference>
<evidence type="ECO:0000256" key="1">
    <source>
        <dbReference type="ARBA" id="ARBA00022741"/>
    </source>
</evidence>
<dbReference type="STRING" id="1852522.SAMN06295960_3933"/>
<reference evidence="5 6" key="1">
    <citation type="submission" date="2017-04" db="EMBL/GenBank/DDBJ databases">
        <authorList>
            <person name="Afonso C.L."/>
            <person name="Miller P.J."/>
            <person name="Scott M.A."/>
            <person name="Spackman E."/>
            <person name="Goraichik I."/>
            <person name="Dimitrov K.M."/>
            <person name="Suarez D.L."/>
            <person name="Swayne D.E."/>
        </authorList>
    </citation>
    <scope>NUCLEOTIDE SEQUENCE [LARGE SCALE GENOMIC DNA]</scope>
    <source>
        <strain evidence="5 6">11</strain>
    </source>
</reference>
<dbReference type="Gene3D" id="3.30.1360.40">
    <property type="match status" value="1"/>
</dbReference>
<keyword evidence="2" id="KW-0378">Hydrolase</keyword>
<dbReference type="NCBIfam" id="TIGR00370">
    <property type="entry name" value="5-oxoprolinase subunit PxpB"/>
    <property type="match status" value="1"/>
</dbReference>
<protein>
    <submittedName>
        <fullName evidence="5">Inhibitor of KinA</fullName>
    </submittedName>
</protein>
<keyword evidence="6" id="KW-1185">Reference proteome</keyword>
<sequence>MREANEKKKGRVAENVEMSVSIQPLGDRALVIDWGGGIAVDTHQRIRAFCTWLNKRQRPEVIEIIPAYTTVTVIYDPMKIIGMQGSYRLSYQLDQDIAHARLSPYQHMKKWMEELLISMEHMDVGESRVVDIPVCYGGEYGPDLELVAAHAGLSVEEVIDLHRNQDYLVHMVGFAPGFPYLGGLSERLEVPRRSTPRASIAPGSVGIGGKQTGVYPISTPGGWNLIGRTPRRLFRPESLTPSLLQMGDIVRFRPITVEQYAEWTEEEL</sequence>
<evidence type="ECO:0000259" key="4">
    <source>
        <dbReference type="SMART" id="SM00796"/>
    </source>
</evidence>
<feature type="domain" description="Carboxyltransferase" evidence="4">
    <location>
        <begin position="20"/>
        <end position="244"/>
    </location>
</feature>
<dbReference type="SUPFAM" id="SSF160467">
    <property type="entry name" value="PH0987 N-terminal domain-like"/>
    <property type="match status" value="1"/>
</dbReference>
<name>A0A1X7LQB6_9BACL</name>
<dbReference type="GO" id="GO:0016787">
    <property type="term" value="F:hydrolase activity"/>
    <property type="evidence" value="ECO:0007669"/>
    <property type="project" value="UniProtKB-KW"/>
</dbReference>
<keyword evidence="3" id="KW-0067">ATP-binding</keyword>
<dbReference type="SUPFAM" id="SSF50891">
    <property type="entry name" value="Cyclophilin-like"/>
    <property type="match status" value="1"/>
</dbReference>
<accession>A0A1X7LQB6</accession>
<dbReference type="InterPro" id="IPR003833">
    <property type="entry name" value="CT_C_D"/>
</dbReference>
<gene>
    <name evidence="5" type="ORF">SAMN06295960_3933</name>
</gene>
<dbReference type="Pfam" id="PF02682">
    <property type="entry name" value="CT_C_D"/>
    <property type="match status" value="1"/>
</dbReference>
<evidence type="ECO:0000313" key="6">
    <source>
        <dbReference type="Proteomes" id="UP000193834"/>
    </source>
</evidence>
<organism evidence="5 6">
    <name type="scientific">Paenibacillus aquistagni</name>
    <dbReference type="NCBI Taxonomy" id="1852522"/>
    <lineage>
        <taxon>Bacteria</taxon>
        <taxon>Bacillati</taxon>
        <taxon>Bacillota</taxon>
        <taxon>Bacilli</taxon>
        <taxon>Bacillales</taxon>
        <taxon>Paenibacillaceae</taxon>
        <taxon>Paenibacillus</taxon>
    </lineage>
</organism>
<dbReference type="PANTHER" id="PTHR34698:SF2">
    <property type="entry name" value="5-OXOPROLINASE SUBUNIT B"/>
    <property type="match status" value="1"/>
</dbReference>
<dbReference type="Proteomes" id="UP000193834">
    <property type="component" value="Unassembled WGS sequence"/>
</dbReference>
<keyword evidence="1" id="KW-0547">Nucleotide-binding</keyword>
<evidence type="ECO:0000256" key="2">
    <source>
        <dbReference type="ARBA" id="ARBA00022801"/>
    </source>
</evidence>
<evidence type="ECO:0000256" key="3">
    <source>
        <dbReference type="ARBA" id="ARBA00022840"/>
    </source>
</evidence>
<dbReference type="Gene3D" id="2.40.100.10">
    <property type="entry name" value="Cyclophilin-like"/>
    <property type="match status" value="1"/>
</dbReference>
<evidence type="ECO:0000313" key="5">
    <source>
        <dbReference type="EMBL" id="SMG55513.1"/>
    </source>
</evidence>
<dbReference type="InterPro" id="IPR010016">
    <property type="entry name" value="PxpB"/>
</dbReference>